<dbReference type="Pfam" id="PF18914">
    <property type="entry name" value="DUF5666"/>
    <property type="match status" value="1"/>
</dbReference>
<feature type="domain" description="DUF5666" evidence="2">
    <location>
        <begin position="100"/>
        <end position="164"/>
    </location>
</feature>
<evidence type="ECO:0000256" key="1">
    <source>
        <dbReference type="SAM" id="MobiDB-lite"/>
    </source>
</evidence>
<dbReference type="AlphaFoldDB" id="A0A2Z5FSX5"/>
<evidence type="ECO:0000313" key="4">
    <source>
        <dbReference type="Proteomes" id="UP000253606"/>
    </source>
</evidence>
<reference evidence="3 4" key="1">
    <citation type="journal article" date="2018" name="Front. Microbiol.">
        <title>Hydrolytic Capabilities as a Key to Environmental Success: Chitinolytic and Cellulolytic Acidobacteria From Acidic Sub-arctic Soils and Boreal Peatlands.</title>
        <authorList>
            <person name="Belova S.E."/>
            <person name="Ravin N.V."/>
            <person name="Pankratov T.A."/>
            <person name="Rakitin A.L."/>
            <person name="Ivanova A.A."/>
            <person name="Beletsky A.V."/>
            <person name="Mardanov A.V."/>
            <person name="Sinninghe Damste J.S."/>
            <person name="Dedysh S.N."/>
        </authorList>
    </citation>
    <scope>NUCLEOTIDE SEQUENCE [LARGE SCALE GENOMIC DNA]</scope>
    <source>
        <strain evidence="3 4">SBC82</strain>
    </source>
</reference>
<evidence type="ECO:0000259" key="2">
    <source>
        <dbReference type="Pfam" id="PF18914"/>
    </source>
</evidence>
<dbReference type="KEGG" id="abas:ACPOL_0192"/>
<accession>A0A2Z5FSX5</accession>
<dbReference type="EMBL" id="CP030840">
    <property type="protein sequence ID" value="AXC09577.1"/>
    <property type="molecule type" value="Genomic_DNA"/>
</dbReference>
<gene>
    <name evidence="3" type="ORF">ACPOL_0192</name>
</gene>
<organism evidence="3 4">
    <name type="scientific">Acidisarcina polymorpha</name>
    <dbReference type="NCBI Taxonomy" id="2211140"/>
    <lineage>
        <taxon>Bacteria</taxon>
        <taxon>Pseudomonadati</taxon>
        <taxon>Acidobacteriota</taxon>
        <taxon>Terriglobia</taxon>
        <taxon>Terriglobales</taxon>
        <taxon>Acidobacteriaceae</taxon>
        <taxon>Acidisarcina</taxon>
    </lineage>
</organism>
<dbReference type="Proteomes" id="UP000253606">
    <property type="component" value="Chromosome"/>
</dbReference>
<name>A0A2Z5FSX5_9BACT</name>
<proteinExistence type="predicted"/>
<feature type="region of interest" description="Disordered" evidence="1">
    <location>
        <begin position="165"/>
        <end position="192"/>
    </location>
</feature>
<dbReference type="InterPro" id="IPR043724">
    <property type="entry name" value="DUF5666"/>
</dbReference>
<protein>
    <recommendedName>
        <fullName evidence="2">DUF5666 domain-containing protein</fullName>
    </recommendedName>
</protein>
<keyword evidence="4" id="KW-1185">Reference proteome</keyword>
<sequence length="192" mass="20004">MLGGRGLHGTVTAISGTTITLKTDEGESYQVFTSANSHIMKERQPIKLNDIHTGDSLVAGGEVDAKAKTVGAVFVAVLTAEQAAQAKKMREDFGKTWTAGEVTSIKDTTITLKRLDGATQAVSVDENTSFKKRHDSITLADIQVGDRLGAQGAVKDGTFVATSVNVRGGEAGGEDRGQSNRQGPAGAPPPNP</sequence>
<evidence type="ECO:0000313" key="3">
    <source>
        <dbReference type="EMBL" id="AXC09577.1"/>
    </source>
</evidence>